<evidence type="ECO:0000313" key="2">
    <source>
        <dbReference type="Proteomes" id="UP000575898"/>
    </source>
</evidence>
<dbReference type="InterPro" id="IPR010319">
    <property type="entry name" value="Transglutaminase-like_Cys_pept"/>
</dbReference>
<organism evidence="1 2">
    <name type="scientific">Chitinivorax tropicus</name>
    <dbReference type="NCBI Taxonomy" id="714531"/>
    <lineage>
        <taxon>Bacteria</taxon>
        <taxon>Pseudomonadati</taxon>
        <taxon>Pseudomonadota</taxon>
        <taxon>Betaproteobacteria</taxon>
        <taxon>Chitinivorax</taxon>
    </lineage>
</organism>
<dbReference type="PANTHER" id="PTHR39327">
    <property type="match status" value="1"/>
</dbReference>
<gene>
    <name evidence="1" type="ORF">HNQ59_001505</name>
</gene>
<dbReference type="AlphaFoldDB" id="A0A840MIJ0"/>
<keyword evidence="2" id="KW-1185">Reference proteome</keyword>
<name>A0A840MIJ0_9PROT</name>
<dbReference type="SUPFAM" id="SSF54001">
    <property type="entry name" value="Cysteine proteinases"/>
    <property type="match status" value="1"/>
</dbReference>
<comment type="caution">
    <text evidence="1">The sequence shown here is derived from an EMBL/GenBank/DDBJ whole genome shotgun (WGS) entry which is preliminary data.</text>
</comment>
<evidence type="ECO:0000313" key="1">
    <source>
        <dbReference type="EMBL" id="MBB5018220.1"/>
    </source>
</evidence>
<dbReference type="Pfam" id="PF06035">
    <property type="entry name" value="Peptidase_C93"/>
    <property type="match status" value="1"/>
</dbReference>
<dbReference type="EMBL" id="JACHHY010000007">
    <property type="protein sequence ID" value="MBB5018220.1"/>
    <property type="molecule type" value="Genomic_DNA"/>
</dbReference>
<sequence>MTLIFGTAMTWAADLDRMQRMLEQQFGKATSHVMADLRQMLIDTKPAPELDKLQRANEFFNRRLRFVDDKVLWGRDDYWATPVETLGKGGGDCEDFSIAKYFALRSLDVAESKLRLVYVKARVGGGNSTTFQAHMVLAYYAQPDAEPLVLDNLIGDIRPASRRPDLLPVFSFNGEGMWVGNGGQPQPIDRLSRWKELLLRMHAEGSDN</sequence>
<dbReference type="RefSeq" id="WP_343074214.1">
    <property type="nucleotide sequence ID" value="NZ_JACHHY010000007.1"/>
</dbReference>
<proteinExistence type="predicted"/>
<dbReference type="PANTHER" id="PTHR39327:SF1">
    <property type="entry name" value="BLR5470 PROTEIN"/>
    <property type="match status" value="1"/>
</dbReference>
<protein>
    <submittedName>
        <fullName evidence="1">Putative transglutaminase-like cysteine proteinase</fullName>
    </submittedName>
</protein>
<accession>A0A840MIJ0</accession>
<dbReference type="Gene3D" id="3.10.620.30">
    <property type="match status" value="1"/>
</dbReference>
<dbReference type="InterPro" id="IPR038765">
    <property type="entry name" value="Papain-like_cys_pep_sf"/>
</dbReference>
<dbReference type="Proteomes" id="UP000575898">
    <property type="component" value="Unassembled WGS sequence"/>
</dbReference>
<reference evidence="1 2" key="1">
    <citation type="submission" date="2020-08" db="EMBL/GenBank/DDBJ databases">
        <title>Genomic Encyclopedia of Type Strains, Phase IV (KMG-IV): sequencing the most valuable type-strain genomes for metagenomic binning, comparative biology and taxonomic classification.</title>
        <authorList>
            <person name="Goeker M."/>
        </authorList>
    </citation>
    <scope>NUCLEOTIDE SEQUENCE [LARGE SCALE GENOMIC DNA]</scope>
    <source>
        <strain evidence="1 2">DSM 27165</strain>
    </source>
</reference>